<comment type="cofactor">
    <cofactor evidence="1">
        <name>Mg(2+)</name>
        <dbReference type="ChEBI" id="CHEBI:18420"/>
    </cofactor>
</comment>
<dbReference type="PANTHER" id="PTHR30040">
    <property type="entry name" value="THIAMINE BIOSYNTHESIS LIPOPROTEIN APBE"/>
    <property type="match status" value="1"/>
</dbReference>
<dbReference type="OrthoDB" id="9778595at2"/>
<keyword evidence="4" id="KW-0285">Flavoprotein</keyword>
<evidence type="ECO:0000256" key="6">
    <source>
        <dbReference type="ARBA" id="ARBA00022723"/>
    </source>
</evidence>
<dbReference type="EC" id="2.7.1.180" evidence="2"/>
<evidence type="ECO:0000256" key="5">
    <source>
        <dbReference type="ARBA" id="ARBA00022679"/>
    </source>
</evidence>
<dbReference type="InterPro" id="IPR003374">
    <property type="entry name" value="ApbE-like_sf"/>
</dbReference>
<evidence type="ECO:0000313" key="11">
    <source>
        <dbReference type="EMBL" id="TIH40620.1"/>
    </source>
</evidence>
<dbReference type="SUPFAM" id="SSF143631">
    <property type="entry name" value="ApbE-like"/>
    <property type="match status" value="1"/>
</dbReference>
<name>A0A4T2C8T1_9MICO</name>
<sequence>MRTHTFQAMGTVVSIRLRTCVSGGGGGGDYDALEEVFRALDERFSLYRADSELSAVARADLPLTAASTTLRDAYEQAIGWRNLTGGAFTPHRPDGVIDLSGIVKAQAMASAAPLLDQLSPTGWLLNVGGDVLAGGGDPWQVGIVDPRDRQQLLGSVPTGPGWRAVATSGTAERGEHIWRTGALAEFVQVTVLAADIVTADVLATAILAGGHSVLDLVTRTWPLDVLAIDRNGALRATPNLRASLT</sequence>
<reference evidence="11 12" key="1">
    <citation type="journal article" date="2019" name="Microorganisms">
        <title>Systematic Affiliation and Genome Analysis of Subtercola vilae DB165(T) with Particular Emphasis on Cold Adaptation of an Isolate from a High-Altitude Cold Volcano Lake.</title>
        <authorList>
            <person name="Villalobos A.S."/>
            <person name="Wiese J."/>
            <person name="Imhoff J.F."/>
            <person name="Dorador C."/>
            <person name="Keller A."/>
            <person name="Hentschel U."/>
        </authorList>
    </citation>
    <scope>NUCLEOTIDE SEQUENCE [LARGE SCALE GENOMIC DNA]</scope>
    <source>
        <strain evidence="11 12">DB165</strain>
    </source>
</reference>
<dbReference type="Gene3D" id="3.10.520.10">
    <property type="entry name" value="ApbE-like domains"/>
    <property type="match status" value="2"/>
</dbReference>
<keyword evidence="8" id="KW-0460">Magnesium</keyword>
<proteinExistence type="predicted"/>
<dbReference type="GO" id="GO:0016740">
    <property type="term" value="F:transferase activity"/>
    <property type="evidence" value="ECO:0007669"/>
    <property type="project" value="UniProtKB-KW"/>
</dbReference>
<evidence type="ECO:0000256" key="8">
    <source>
        <dbReference type="ARBA" id="ARBA00022842"/>
    </source>
</evidence>
<dbReference type="InterPro" id="IPR024932">
    <property type="entry name" value="ApbE"/>
</dbReference>
<evidence type="ECO:0000256" key="2">
    <source>
        <dbReference type="ARBA" id="ARBA00011955"/>
    </source>
</evidence>
<keyword evidence="6" id="KW-0479">Metal-binding</keyword>
<accession>A0A4T2C8T1</accession>
<dbReference type="Proteomes" id="UP000306192">
    <property type="component" value="Unassembled WGS sequence"/>
</dbReference>
<keyword evidence="12" id="KW-1185">Reference proteome</keyword>
<protein>
    <recommendedName>
        <fullName evidence="3">FAD:protein FMN transferase</fullName>
        <ecNumber evidence="2">2.7.1.180</ecNumber>
    </recommendedName>
    <alternativeName>
        <fullName evidence="9">Flavin transferase</fullName>
    </alternativeName>
</protein>
<keyword evidence="7" id="KW-0274">FAD</keyword>
<dbReference type="EMBL" id="QYRT01000002">
    <property type="protein sequence ID" value="TIH40620.1"/>
    <property type="molecule type" value="Genomic_DNA"/>
</dbReference>
<evidence type="ECO:0000256" key="4">
    <source>
        <dbReference type="ARBA" id="ARBA00022630"/>
    </source>
</evidence>
<evidence type="ECO:0000256" key="3">
    <source>
        <dbReference type="ARBA" id="ARBA00016337"/>
    </source>
</evidence>
<dbReference type="Pfam" id="PF02424">
    <property type="entry name" value="ApbE"/>
    <property type="match status" value="2"/>
</dbReference>
<comment type="catalytic activity">
    <reaction evidence="10">
        <text>L-threonyl-[protein] + FAD = FMN-L-threonyl-[protein] + AMP + H(+)</text>
        <dbReference type="Rhea" id="RHEA:36847"/>
        <dbReference type="Rhea" id="RHEA-COMP:11060"/>
        <dbReference type="Rhea" id="RHEA-COMP:11061"/>
        <dbReference type="ChEBI" id="CHEBI:15378"/>
        <dbReference type="ChEBI" id="CHEBI:30013"/>
        <dbReference type="ChEBI" id="CHEBI:57692"/>
        <dbReference type="ChEBI" id="CHEBI:74257"/>
        <dbReference type="ChEBI" id="CHEBI:456215"/>
        <dbReference type="EC" id="2.7.1.180"/>
    </reaction>
</comment>
<evidence type="ECO:0000313" key="12">
    <source>
        <dbReference type="Proteomes" id="UP000306192"/>
    </source>
</evidence>
<dbReference type="AlphaFoldDB" id="A0A4T2C8T1"/>
<dbReference type="PANTHER" id="PTHR30040:SF2">
    <property type="entry name" value="FAD:PROTEIN FMN TRANSFERASE"/>
    <property type="match status" value="1"/>
</dbReference>
<evidence type="ECO:0000256" key="10">
    <source>
        <dbReference type="ARBA" id="ARBA00048540"/>
    </source>
</evidence>
<dbReference type="GO" id="GO:0046872">
    <property type="term" value="F:metal ion binding"/>
    <property type="evidence" value="ECO:0007669"/>
    <property type="project" value="UniProtKB-KW"/>
</dbReference>
<evidence type="ECO:0000256" key="1">
    <source>
        <dbReference type="ARBA" id="ARBA00001946"/>
    </source>
</evidence>
<comment type="caution">
    <text evidence="11">The sequence shown here is derived from an EMBL/GenBank/DDBJ whole genome shotgun (WGS) entry which is preliminary data.</text>
</comment>
<dbReference type="RefSeq" id="WP_136640392.1">
    <property type="nucleotide sequence ID" value="NZ_QYRT01000002.1"/>
</dbReference>
<keyword evidence="5 11" id="KW-0808">Transferase</keyword>
<evidence type="ECO:0000256" key="7">
    <source>
        <dbReference type="ARBA" id="ARBA00022827"/>
    </source>
</evidence>
<gene>
    <name evidence="11" type="ORF">D4765_01135</name>
</gene>
<organism evidence="11 12">
    <name type="scientific">Subtercola vilae</name>
    <dbReference type="NCBI Taxonomy" id="2056433"/>
    <lineage>
        <taxon>Bacteria</taxon>
        <taxon>Bacillati</taxon>
        <taxon>Actinomycetota</taxon>
        <taxon>Actinomycetes</taxon>
        <taxon>Micrococcales</taxon>
        <taxon>Microbacteriaceae</taxon>
        <taxon>Subtercola</taxon>
    </lineage>
</organism>
<evidence type="ECO:0000256" key="9">
    <source>
        <dbReference type="ARBA" id="ARBA00031306"/>
    </source>
</evidence>